<dbReference type="GeneTree" id="ENSGT00390000011904"/>
<dbReference type="GO" id="GO:0005654">
    <property type="term" value="C:nucleoplasm"/>
    <property type="evidence" value="ECO:0007669"/>
    <property type="project" value="Ensembl"/>
</dbReference>
<dbReference type="GO" id="GO:1990498">
    <property type="term" value="C:mitotic spindle microtubule"/>
    <property type="evidence" value="ECO:0007669"/>
    <property type="project" value="Ensembl"/>
</dbReference>
<evidence type="ECO:0000256" key="5">
    <source>
        <dbReference type="ARBA" id="ARBA00022701"/>
    </source>
</evidence>
<keyword evidence="13" id="KW-1185">Reference proteome</keyword>
<evidence type="ECO:0000256" key="9">
    <source>
        <dbReference type="ARBA" id="ARBA00023306"/>
    </source>
</evidence>
<keyword evidence="8" id="KW-0206">Cytoskeleton</keyword>
<keyword evidence="5" id="KW-0493">Microtubule</keyword>
<keyword evidence="3" id="KW-0963">Cytoplasm</keyword>
<evidence type="ECO:0000256" key="2">
    <source>
        <dbReference type="ARBA" id="ARBA00009645"/>
    </source>
</evidence>
<evidence type="ECO:0000313" key="12">
    <source>
        <dbReference type="Ensembl" id="ENSNNAP00000016376.1"/>
    </source>
</evidence>
<dbReference type="OMA" id="LEWFCGN"/>
<dbReference type="GO" id="GO:0036064">
    <property type="term" value="C:ciliary basal body"/>
    <property type="evidence" value="ECO:0007669"/>
    <property type="project" value="Ensembl"/>
</dbReference>
<comment type="subcellular location">
    <subcellularLocation>
        <location evidence="1">Cytoplasm</location>
        <location evidence="1">Cytoskeleton</location>
        <location evidence="1">Spindle</location>
    </subcellularLocation>
</comment>
<evidence type="ECO:0000313" key="13">
    <source>
        <dbReference type="Proteomes" id="UP000694559"/>
    </source>
</evidence>
<dbReference type="AlphaFoldDB" id="A0A8C6XP01"/>
<dbReference type="GO" id="GO:0051225">
    <property type="term" value="P:spindle assembly"/>
    <property type="evidence" value="ECO:0007669"/>
    <property type="project" value="Ensembl"/>
</dbReference>
<evidence type="ECO:0000256" key="4">
    <source>
        <dbReference type="ARBA" id="ARBA00022618"/>
    </source>
</evidence>
<dbReference type="GO" id="GO:0070652">
    <property type="term" value="C:HAUS complex"/>
    <property type="evidence" value="ECO:0007669"/>
    <property type="project" value="Ensembl"/>
</dbReference>
<evidence type="ECO:0000256" key="1">
    <source>
        <dbReference type="ARBA" id="ARBA00004186"/>
    </source>
</evidence>
<dbReference type="OrthoDB" id="2159690at2759"/>
<dbReference type="Ensembl" id="ENSNNAT00000017180.1">
    <property type="protein sequence ID" value="ENSNNAP00000016376.1"/>
    <property type="gene ID" value="ENSNNAG00000011040.1"/>
</dbReference>
<proteinExistence type="inferred from homology"/>
<dbReference type="GO" id="GO:0005739">
    <property type="term" value="C:mitochondrion"/>
    <property type="evidence" value="ECO:0007669"/>
    <property type="project" value="Ensembl"/>
</dbReference>
<protein>
    <submittedName>
        <fullName evidence="12">HAUS augmin like complex subunit 3</fullName>
    </submittedName>
</protein>
<keyword evidence="9" id="KW-0131">Cell cycle</keyword>
<keyword evidence="4" id="KW-0132">Cell division</keyword>
<feature type="domain" description="HAUS augmin-like complex subunit 3 N-terminal" evidence="11">
    <location>
        <begin position="102"/>
        <end position="357"/>
    </location>
</feature>
<keyword evidence="7 10" id="KW-0175">Coiled coil</keyword>
<dbReference type="PRINTS" id="PR02089">
    <property type="entry name" value="HAUSAUGMINL3"/>
</dbReference>
<evidence type="ECO:0000256" key="7">
    <source>
        <dbReference type="ARBA" id="ARBA00023054"/>
    </source>
</evidence>
<dbReference type="InterPro" id="IPR026206">
    <property type="entry name" value="HAUS3"/>
</dbReference>
<keyword evidence="6" id="KW-0498">Mitosis</keyword>
<dbReference type="GO" id="GO:0045171">
    <property type="term" value="C:intercellular bridge"/>
    <property type="evidence" value="ECO:0007669"/>
    <property type="project" value="Ensembl"/>
</dbReference>
<feature type="coiled-coil region" evidence="10">
    <location>
        <begin position="598"/>
        <end position="643"/>
    </location>
</feature>
<dbReference type="GO" id="GO:0007098">
    <property type="term" value="P:centrosome cycle"/>
    <property type="evidence" value="ECO:0007669"/>
    <property type="project" value="Ensembl"/>
</dbReference>
<organism evidence="12 13">
    <name type="scientific">Naja naja</name>
    <name type="common">Indian cobra</name>
    <dbReference type="NCBI Taxonomy" id="35670"/>
    <lineage>
        <taxon>Eukaryota</taxon>
        <taxon>Metazoa</taxon>
        <taxon>Chordata</taxon>
        <taxon>Craniata</taxon>
        <taxon>Vertebrata</taxon>
        <taxon>Euteleostomi</taxon>
        <taxon>Lepidosauria</taxon>
        <taxon>Squamata</taxon>
        <taxon>Bifurcata</taxon>
        <taxon>Unidentata</taxon>
        <taxon>Episquamata</taxon>
        <taxon>Toxicofera</taxon>
        <taxon>Serpentes</taxon>
        <taxon>Colubroidea</taxon>
        <taxon>Elapidae</taxon>
        <taxon>Elapinae</taxon>
        <taxon>Naja</taxon>
    </lineage>
</organism>
<dbReference type="PANTHER" id="PTHR19378">
    <property type="entry name" value="GOLGIN- RELATED"/>
    <property type="match status" value="1"/>
</dbReference>
<evidence type="ECO:0000256" key="10">
    <source>
        <dbReference type="SAM" id="Coils"/>
    </source>
</evidence>
<dbReference type="GO" id="GO:0051301">
    <property type="term" value="P:cell division"/>
    <property type="evidence" value="ECO:0007669"/>
    <property type="project" value="UniProtKB-KW"/>
</dbReference>
<comment type="similarity">
    <text evidence="2">Belongs to the HAUS3 family.</text>
</comment>
<dbReference type="PANTHER" id="PTHR19378:SF3">
    <property type="entry name" value="HAUS AUGMIN LIKE COMPLEX SUBUNIT 3"/>
    <property type="match status" value="1"/>
</dbReference>
<name>A0A8C6XP01_NAJNA</name>
<accession>A0A8C6XP01</accession>
<evidence type="ECO:0000256" key="8">
    <source>
        <dbReference type="ARBA" id="ARBA00023212"/>
    </source>
</evidence>
<gene>
    <name evidence="12" type="primary">HAUS3</name>
</gene>
<evidence type="ECO:0000256" key="3">
    <source>
        <dbReference type="ARBA" id="ARBA00022490"/>
    </source>
</evidence>
<reference evidence="12" key="2">
    <citation type="submission" date="2025-09" db="UniProtKB">
        <authorList>
            <consortium name="Ensembl"/>
        </authorList>
    </citation>
    <scope>IDENTIFICATION</scope>
</reference>
<feature type="coiled-coil region" evidence="10">
    <location>
        <begin position="160"/>
        <end position="187"/>
    </location>
</feature>
<sequence length="673" mass="77399">MKRRKFEFLSPSPAKAAQFLFPAVGEGCFGVQVLFSPTDPFESYAGGFLRSPETLENVVENTCNIQYQQVKSVMDGGARFVEILKRTGYFKANSLNGEDFDWLFETLENKSFLEWFCTALNEHNVLSEEELQSFNALQKLSKPILGEEALNEVLKISKPLDMNTNNCEEEEETLKTLENEFQALKKIKQIKIHRRNKLQIMASANSFLSLKVKESGEEKLKILKDGQRNFTAMNIKINNELQILTEGVKKLASFFDVAAGQDLDYHPVLLTQLPLDNYLYQEEQSTGALTSYTKKQFFQGISELVESSNEENFQLVHISKTSNYEGSSDICDERSELARLQMAYICTQHQLIQQQAKNLSMRSGLQWAEKNISTLKKIHGKENFEAKISSLNNEIAKIKIDLSQINSGALPSLIKENAELLNMPVVKGDFDLQIARQDYYTSRQDQICNQLIKQKASFEFLQLAYEIEFRKLRENSRLLENMVQDLKLSNDILVRTIETMSEPSIALQRTLRNTVEPKDIAAHRMCQLLEGRNPKQLFRTYKRLEEMAEKLHLDSISVLDQLVLAGQEQNHLLSKMDADLTILHDSIYRKGESVCLSNQQLSEQFQQLEFELNKINQLIADFLADIKAKKDILENNKVQEMERKLCVFFFNDEERLKNIVETLEQQVEAQPNL</sequence>
<dbReference type="GO" id="GO:0005813">
    <property type="term" value="C:centrosome"/>
    <property type="evidence" value="ECO:0007669"/>
    <property type="project" value="Ensembl"/>
</dbReference>
<evidence type="ECO:0000256" key="6">
    <source>
        <dbReference type="ARBA" id="ARBA00022776"/>
    </source>
</evidence>
<dbReference type="Pfam" id="PF14932">
    <property type="entry name" value="HAUS-augmin3"/>
    <property type="match status" value="1"/>
</dbReference>
<dbReference type="Proteomes" id="UP000694559">
    <property type="component" value="Unplaced"/>
</dbReference>
<reference evidence="12" key="1">
    <citation type="submission" date="2025-08" db="UniProtKB">
        <authorList>
            <consortium name="Ensembl"/>
        </authorList>
    </citation>
    <scope>IDENTIFICATION</scope>
</reference>
<dbReference type="InterPro" id="IPR032733">
    <property type="entry name" value="HAUS3_N"/>
</dbReference>
<evidence type="ECO:0000259" key="11">
    <source>
        <dbReference type="Pfam" id="PF14932"/>
    </source>
</evidence>